<gene>
    <name evidence="1" type="ORF">PPRIM_AZ9-3.1.T0660151</name>
</gene>
<dbReference type="EMBL" id="CAJJDM010000068">
    <property type="protein sequence ID" value="CAD8081750.1"/>
    <property type="molecule type" value="Genomic_DNA"/>
</dbReference>
<protein>
    <submittedName>
        <fullName evidence="1">Uncharacterized protein</fullName>
    </submittedName>
</protein>
<sequence length="394" mass="45728">MLKSILRVSYKIGMNSQLQQLPVYSSAIQALFSNEYAQAQEYLFQLKQQVENLQDPNASQEVLDLFVQLYKQTKNYKDLISIQEEQFFTYLSMNSIYNEDNSESLKELFRSYIEYDPKRGQAMLSFLQEKVDEIIPLGFQKEFYTYAGTLELLNKNYENSQKLLTNAQESGVKGNLAGMCLNNQVILSELNLEGEIQKLKGDFDAFCQQNIKNLLDAIISFELTSVEENKKELYYLYKLIEQTESYIDKKEINAIINGTQIVNPNSYSVIFNLIDLLINHQFPDKATAWIKVVFKNKTQNPNINIMNFGRSLLQYAKISVIDNKINQAETVLLDFLNSQQPRLSFLQMMGLTQYSLLLKQENRQYEADQYEKQALNISSKISPTSYIREQIILL</sequence>
<reference evidence="1" key="1">
    <citation type="submission" date="2021-01" db="EMBL/GenBank/DDBJ databases">
        <authorList>
            <consortium name="Genoscope - CEA"/>
            <person name="William W."/>
        </authorList>
    </citation>
    <scope>NUCLEOTIDE SEQUENCE</scope>
</reference>
<proteinExistence type="predicted"/>
<dbReference type="AlphaFoldDB" id="A0A8S1MNF6"/>
<dbReference type="OMA" id="RSYIEYD"/>
<dbReference type="Proteomes" id="UP000688137">
    <property type="component" value="Unassembled WGS sequence"/>
</dbReference>
<keyword evidence="2" id="KW-1185">Reference proteome</keyword>
<comment type="caution">
    <text evidence="1">The sequence shown here is derived from an EMBL/GenBank/DDBJ whole genome shotgun (WGS) entry which is preliminary data.</text>
</comment>
<accession>A0A8S1MNF6</accession>
<organism evidence="1 2">
    <name type="scientific">Paramecium primaurelia</name>
    <dbReference type="NCBI Taxonomy" id="5886"/>
    <lineage>
        <taxon>Eukaryota</taxon>
        <taxon>Sar</taxon>
        <taxon>Alveolata</taxon>
        <taxon>Ciliophora</taxon>
        <taxon>Intramacronucleata</taxon>
        <taxon>Oligohymenophorea</taxon>
        <taxon>Peniculida</taxon>
        <taxon>Parameciidae</taxon>
        <taxon>Paramecium</taxon>
    </lineage>
</organism>
<name>A0A8S1MNF6_PARPR</name>
<evidence type="ECO:0000313" key="2">
    <source>
        <dbReference type="Proteomes" id="UP000688137"/>
    </source>
</evidence>
<evidence type="ECO:0000313" key="1">
    <source>
        <dbReference type="EMBL" id="CAD8081750.1"/>
    </source>
</evidence>